<comment type="caution">
    <text evidence="2">The sequence shown here is derived from an EMBL/GenBank/DDBJ whole genome shotgun (WGS) entry which is preliminary data.</text>
</comment>
<name>A0AAD6XYH1_9AGAR</name>
<dbReference type="EMBL" id="JARJCN010000001">
    <property type="protein sequence ID" value="KAJ7104427.1"/>
    <property type="molecule type" value="Genomic_DNA"/>
</dbReference>
<feature type="compositionally biased region" description="Gly residues" evidence="1">
    <location>
        <begin position="200"/>
        <end position="218"/>
    </location>
</feature>
<proteinExistence type="predicted"/>
<feature type="compositionally biased region" description="Basic and acidic residues" evidence="1">
    <location>
        <begin position="20"/>
        <end position="29"/>
    </location>
</feature>
<dbReference type="Proteomes" id="UP001222325">
    <property type="component" value="Unassembled WGS sequence"/>
</dbReference>
<feature type="region of interest" description="Disordered" evidence="1">
    <location>
        <begin position="167"/>
        <end position="218"/>
    </location>
</feature>
<dbReference type="AlphaFoldDB" id="A0AAD6XYH1"/>
<organism evidence="2 3">
    <name type="scientific">Mycena belliarum</name>
    <dbReference type="NCBI Taxonomy" id="1033014"/>
    <lineage>
        <taxon>Eukaryota</taxon>
        <taxon>Fungi</taxon>
        <taxon>Dikarya</taxon>
        <taxon>Basidiomycota</taxon>
        <taxon>Agaricomycotina</taxon>
        <taxon>Agaricomycetes</taxon>
        <taxon>Agaricomycetidae</taxon>
        <taxon>Agaricales</taxon>
        <taxon>Marasmiineae</taxon>
        <taxon>Mycenaceae</taxon>
        <taxon>Mycena</taxon>
    </lineage>
</organism>
<gene>
    <name evidence="2" type="ORF">B0H15DRAFT_24610</name>
</gene>
<evidence type="ECO:0000256" key="1">
    <source>
        <dbReference type="SAM" id="MobiDB-lite"/>
    </source>
</evidence>
<evidence type="ECO:0000313" key="2">
    <source>
        <dbReference type="EMBL" id="KAJ7104427.1"/>
    </source>
</evidence>
<sequence length="218" mass="23681">MLTCVCFQLSIEPPFPPGPDRQDKGREVSRPSPSQRSTRPTRELPRSSLVEHTGRFSAIPGLRPRVAERHPRNGSLRTDHRCRAFPESSACVPARARLRRRLCRILARCATRASRARRAARSFPRLESKRAVLGPMRRRCPLCLPTPSGSSRALTREGARVPILPTPRLDGRGAVSRGMARKRSGVGQELPASLSSRGLGARGGWGGGAPWADGGGCG</sequence>
<protein>
    <submittedName>
        <fullName evidence="2">Uncharacterized protein</fullName>
    </submittedName>
</protein>
<reference evidence="2" key="1">
    <citation type="submission" date="2023-03" db="EMBL/GenBank/DDBJ databases">
        <title>Massive genome expansion in bonnet fungi (Mycena s.s.) driven by repeated elements and novel gene families across ecological guilds.</title>
        <authorList>
            <consortium name="Lawrence Berkeley National Laboratory"/>
            <person name="Harder C.B."/>
            <person name="Miyauchi S."/>
            <person name="Viragh M."/>
            <person name="Kuo A."/>
            <person name="Thoen E."/>
            <person name="Andreopoulos B."/>
            <person name="Lu D."/>
            <person name="Skrede I."/>
            <person name="Drula E."/>
            <person name="Henrissat B."/>
            <person name="Morin E."/>
            <person name="Kohler A."/>
            <person name="Barry K."/>
            <person name="LaButti K."/>
            <person name="Morin E."/>
            <person name="Salamov A."/>
            <person name="Lipzen A."/>
            <person name="Mereny Z."/>
            <person name="Hegedus B."/>
            <person name="Baldrian P."/>
            <person name="Stursova M."/>
            <person name="Weitz H."/>
            <person name="Taylor A."/>
            <person name="Grigoriev I.V."/>
            <person name="Nagy L.G."/>
            <person name="Martin F."/>
            <person name="Kauserud H."/>
        </authorList>
    </citation>
    <scope>NUCLEOTIDE SEQUENCE</scope>
    <source>
        <strain evidence="2">CBHHK173m</strain>
    </source>
</reference>
<evidence type="ECO:0000313" key="3">
    <source>
        <dbReference type="Proteomes" id="UP001222325"/>
    </source>
</evidence>
<keyword evidence="3" id="KW-1185">Reference proteome</keyword>
<feature type="region of interest" description="Disordered" evidence="1">
    <location>
        <begin position="14"/>
        <end position="48"/>
    </location>
</feature>
<accession>A0AAD6XYH1</accession>